<reference evidence="22" key="1">
    <citation type="journal article" date="2003" name="Appl. Microbiol. Biotechnol.">
        <title>The Corynebacterium glutamicum genome: features and impacts on biotechnological processes.</title>
        <authorList>
            <person name="Ikeda M."/>
            <person name="Nakagawa S."/>
        </authorList>
    </citation>
    <scope>NUCLEOTIDE SEQUENCE [LARGE SCALE GENOMIC DNA]</scope>
    <source>
        <strain evidence="22">ATCC 13032 / DSM 20300 / BCRC 11384 / JCM 1318 / LMG 3730 / NCIMB 10025</strain>
    </source>
</reference>
<keyword evidence="13 17" id="KW-0234">DNA repair</keyword>
<dbReference type="InterPro" id="IPR012337">
    <property type="entry name" value="RNaseH-like_sf"/>
</dbReference>
<evidence type="ECO:0000256" key="17">
    <source>
        <dbReference type="RuleBase" id="RU004460"/>
    </source>
</evidence>
<dbReference type="Pfam" id="PF00476">
    <property type="entry name" value="DNA_pol_A"/>
    <property type="match status" value="1"/>
</dbReference>
<evidence type="ECO:0000256" key="9">
    <source>
        <dbReference type="ARBA" id="ARBA00022801"/>
    </source>
</evidence>
<dbReference type="PANTHER" id="PTHR10133:SF27">
    <property type="entry name" value="DNA POLYMERASE NU"/>
    <property type="match status" value="1"/>
</dbReference>
<evidence type="ECO:0000256" key="1">
    <source>
        <dbReference type="ARBA" id="ARBA00007705"/>
    </source>
</evidence>
<keyword evidence="8 17" id="KW-0227">DNA damage</keyword>
<dbReference type="Gene3D" id="3.40.50.1010">
    <property type="entry name" value="5'-nuclease"/>
    <property type="match status" value="1"/>
</dbReference>
<evidence type="ECO:0000256" key="6">
    <source>
        <dbReference type="ARBA" id="ARBA00022705"/>
    </source>
</evidence>
<dbReference type="SUPFAM" id="SSF56672">
    <property type="entry name" value="DNA/RNA polymerases"/>
    <property type="match status" value="1"/>
</dbReference>
<dbReference type="CDD" id="cd09898">
    <property type="entry name" value="H3TH_53EXO"/>
    <property type="match status" value="1"/>
</dbReference>
<dbReference type="EMBL" id="BA000036">
    <property type="protein sequence ID" value="BAB98746.1"/>
    <property type="molecule type" value="Genomic_DNA"/>
</dbReference>
<dbReference type="NCBIfam" id="NF004397">
    <property type="entry name" value="PRK05755.1"/>
    <property type="match status" value="1"/>
</dbReference>
<accession>Q8NQS1</accession>
<evidence type="ECO:0000259" key="18">
    <source>
        <dbReference type="SMART" id="SM00474"/>
    </source>
</evidence>
<dbReference type="InterPro" id="IPR036397">
    <property type="entry name" value="RNaseH_sf"/>
</dbReference>
<keyword evidence="7" id="KW-0540">Nuclease</keyword>
<keyword evidence="5 17" id="KW-0548">Nucleotidyltransferase</keyword>
<dbReference type="GO" id="GO:0008409">
    <property type="term" value="F:5'-3' exonuclease activity"/>
    <property type="evidence" value="ECO:0007669"/>
    <property type="project" value="InterPro"/>
</dbReference>
<dbReference type="FunFam" id="3.40.50.1010:FF:000001">
    <property type="entry name" value="DNA polymerase I"/>
    <property type="match status" value="1"/>
</dbReference>
<dbReference type="SUPFAM" id="SSF88723">
    <property type="entry name" value="PIN domain-like"/>
    <property type="match status" value="1"/>
</dbReference>
<evidence type="ECO:0000256" key="14">
    <source>
        <dbReference type="ARBA" id="ARBA00049244"/>
    </source>
</evidence>
<keyword evidence="4 17" id="KW-0808">Transferase</keyword>
<dbReference type="Gene3D" id="3.30.70.370">
    <property type="match status" value="1"/>
</dbReference>
<evidence type="ECO:0000313" key="21">
    <source>
        <dbReference type="EMBL" id="BAB98746.1"/>
    </source>
</evidence>
<name>Q8NQS1_CORGL</name>
<evidence type="ECO:0000256" key="11">
    <source>
        <dbReference type="ARBA" id="ARBA00022932"/>
    </source>
</evidence>
<dbReference type="NCBIfam" id="TIGR00593">
    <property type="entry name" value="pola"/>
    <property type="match status" value="1"/>
</dbReference>
<evidence type="ECO:0000256" key="2">
    <source>
        <dbReference type="ARBA" id="ARBA00012417"/>
    </source>
</evidence>
<keyword evidence="6 17" id="KW-0235">DNA replication</keyword>
<protein>
    <recommendedName>
        <fullName evidence="3 16">DNA polymerase I</fullName>
        <ecNumber evidence="2 16">2.7.7.7</ecNumber>
    </recommendedName>
</protein>
<dbReference type="InterPro" id="IPR036279">
    <property type="entry name" value="5-3_exonuclease_C_sf"/>
</dbReference>
<dbReference type="BioCyc" id="CORYNE:G18NG-10932-MONOMER"/>
<sequence length="905" mass="99493">MGECVANFSTRLHSGGVTEKTDQTLMLIDGHSMAFRAFFALPAENFSTSGGQATNAVYGFLSMLSTLLKDEQPTHVAVAFDVGRKTFRTDMFPAYKAQREATPPEFKGQVEILKEVLSTLGITTIEKIDFEADDVIATLSVAAKPLGFKTLIVTGDRDSFQLVNDTTTVLYPMKGVSVLHRFTPEAVEEKYGLTPRQYPEFAALRGDPSDNLPNIPGVGEKTATKWIAQYETLDNLLDHADEIKGKVGASLRERIEQVRMNRKLTEMVKDLELPLGPDDFEMKPVQVAEVAAKFDDLEFGTNLRERVLAVVKAEGSAAPVEEVEAEQVVVDTQSLAQWLPARAGQALALALAGVAKPAAGDTYALAIADTKRHAVLVDVADISAEDEKALATWLASEDPKMLHGAKAAYHMLAGRGFELHGVVHDTAIAAYLLRPGQRTYELADVYQRHLQRQLSTNDNGGQLTLLDAADDQSLVDDVIAILELSEELTKQLQEIQAFELYHDLEIPLSGILARMEAIGIAVDVATLEEQLKTFIGQVAQEEEAARELAEDPTLNLSSPKQLQVVLFETFGMPKTKKTKTGYSTAAAEIEALAIKNPHPFLDHLLAHRQYQKMKTTLEGLIREVAPDGRIHTTFNQTVASTGRLSSTDPNLQNIPVRTEAGRKIRSGFVVGEGYETLLTADYSQIEMRVMAHLSQDPGLIEAYREGEDLHNYVGSKVFNVPIDGVTPELRRQVKAMSYGLVYGLSAFGLSQQLSIPAGEAKQIMESYFERFGGVQRYLREIVEEARKAGYTETLFGRRRYLPELTSDNRVARENAERAALNAPIQGTAADIIKVAMIRVDRSLKEAAVKSRVLLQVHDELVVEVAAGELEQVREILEREMDNAIKLSVPLEVSAGDGVNWDAAAH</sequence>
<evidence type="ECO:0000259" key="20">
    <source>
        <dbReference type="SMART" id="SM00482"/>
    </source>
</evidence>
<organism evidence="21 22">
    <name type="scientific">Corynebacterium glutamicum (strain ATCC 13032 / DSM 20300 / JCM 1318 / BCRC 11384 / CCUG 27702 / LMG 3730 / NBRC 12168 / NCIMB 10025 / NRRL B-2784 / 534)</name>
    <dbReference type="NCBI Taxonomy" id="196627"/>
    <lineage>
        <taxon>Bacteria</taxon>
        <taxon>Bacillati</taxon>
        <taxon>Actinomycetota</taxon>
        <taxon>Actinomycetes</taxon>
        <taxon>Mycobacteriales</taxon>
        <taxon>Corynebacteriaceae</taxon>
        <taxon>Corynebacterium</taxon>
    </lineage>
</organism>
<evidence type="ECO:0000256" key="8">
    <source>
        <dbReference type="ARBA" id="ARBA00022763"/>
    </source>
</evidence>
<dbReference type="SMART" id="SM00475">
    <property type="entry name" value="53EXOc"/>
    <property type="match status" value="1"/>
</dbReference>
<dbReference type="STRING" id="196627.cg1525"/>
<dbReference type="Gene3D" id="1.10.150.20">
    <property type="entry name" value="5' to 3' exonuclease, C-terminal subdomain"/>
    <property type="match status" value="2"/>
</dbReference>
<evidence type="ECO:0000256" key="10">
    <source>
        <dbReference type="ARBA" id="ARBA00022839"/>
    </source>
</evidence>
<feature type="domain" description="DNA-directed DNA polymerase family A palm" evidence="20">
    <location>
        <begin position="661"/>
        <end position="868"/>
    </location>
</feature>
<keyword evidence="22" id="KW-1185">Reference proteome</keyword>
<keyword evidence="11 17" id="KW-0239">DNA-directed DNA polymerase</keyword>
<dbReference type="CDD" id="cd06140">
    <property type="entry name" value="DNA_polA_I_Bacillus_like_exo"/>
    <property type="match status" value="1"/>
</dbReference>
<dbReference type="CDD" id="cd08637">
    <property type="entry name" value="DNA_pol_A_pol_I_C"/>
    <property type="match status" value="1"/>
</dbReference>
<dbReference type="Proteomes" id="UP000000582">
    <property type="component" value="Chromosome"/>
</dbReference>
<evidence type="ECO:0000256" key="5">
    <source>
        <dbReference type="ARBA" id="ARBA00022695"/>
    </source>
</evidence>
<evidence type="ECO:0000256" key="16">
    <source>
        <dbReference type="NCBIfam" id="TIGR00593"/>
    </source>
</evidence>
<dbReference type="eggNOG" id="COG0258">
    <property type="taxonomic scope" value="Bacteria"/>
</dbReference>
<dbReference type="PROSITE" id="PS00447">
    <property type="entry name" value="DNA_POLYMERASE_A"/>
    <property type="match status" value="1"/>
</dbReference>
<dbReference type="Pfam" id="PF02739">
    <property type="entry name" value="5_3_exonuc_N"/>
    <property type="match status" value="1"/>
</dbReference>
<dbReference type="DNASU" id="1019329"/>
<evidence type="ECO:0000256" key="3">
    <source>
        <dbReference type="ARBA" id="ARBA00020311"/>
    </source>
</evidence>
<keyword evidence="10 21" id="KW-0269">Exonuclease</keyword>
<dbReference type="Gene3D" id="3.30.420.10">
    <property type="entry name" value="Ribonuclease H-like superfamily/Ribonuclease H"/>
    <property type="match status" value="1"/>
</dbReference>
<dbReference type="InterPro" id="IPR020046">
    <property type="entry name" value="5-3_exonucl_a-hlix_arch_N"/>
</dbReference>
<dbReference type="SMART" id="SM00279">
    <property type="entry name" value="HhH2"/>
    <property type="match status" value="1"/>
</dbReference>
<dbReference type="AlphaFoldDB" id="Q8NQS1"/>
<comment type="function">
    <text evidence="15">In addition to polymerase activity, this DNA polymerase exhibits 3'-5' and 5'-3' exonuclease activity.</text>
</comment>
<dbReference type="InterPro" id="IPR001098">
    <property type="entry name" value="DNA-dir_DNA_pol_A_palm_dom"/>
</dbReference>
<dbReference type="InterPro" id="IPR029060">
    <property type="entry name" value="PIN-like_dom_sf"/>
</dbReference>
<dbReference type="eggNOG" id="COG0749">
    <property type="taxonomic scope" value="Bacteria"/>
</dbReference>
<dbReference type="EC" id="2.7.7.7" evidence="2 16"/>
<dbReference type="Pfam" id="PF01367">
    <property type="entry name" value="5_3_exonuc"/>
    <property type="match status" value="1"/>
</dbReference>
<dbReference type="SMART" id="SM00482">
    <property type="entry name" value="POLAc"/>
    <property type="match status" value="1"/>
</dbReference>
<dbReference type="SUPFAM" id="SSF53098">
    <property type="entry name" value="Ribonuclease H-like"/>
    <property type="match status" value="1"/>
</dbReference>
<dbReference type="Pfam" id="PF22619">
    <property type="entry name" value="DNA_polI_exo1"/>
    <property type="match status" value="1"/>
</dbReference>
<dbReference type="PATRIC" id="fig|196627.13.peg.1321"/>
<dbReference type="GO" id="GO:0006302">
    <property type="term" value="P:double-strand break repair"/>
    <property type="evidence" value="ECO:0007669"/>
    <property type="project" value="TreeGrafter"/>
</dbReference>
<dbReference type="Gene3D" id="1.20.1060.10">
    <property type="entry name" value="Taq DNA Polymerase, Chain T, domain 4"/>
    <property type="match status" value="1"/>
</dbReference>
<dbReference type="KEGG" id="cgl:Cgl1353"/>
<evidence type="ECO:0000313" key="22">
    <source>
        <dbReference type="Proteomes" id="UP000000582"/>
    </source>
</evidence>
<evidence type="ECO:0000256" key="4">
    <source>
        <dbReference type="ARBA" id="ARBA00022679"/>
    </source>
</evidence>
<dbReference type="GO" id="GO:0003887">
    <property type="term" value="F:DNA-directed DNA polymerase activity"/>
    <property type="evidence" value="ECO:0007669"/>
    <property type="project" value="UniProtKB-UniRule"/>
</dbReference>
<dbReference type="GO" id="GO:0003677">
    <property type="term" value="F:DNA binding"/>
    <property type="evidence" value="ECO:0007669"/>
    <property type="project" value="UniProtKB-UniRule"/>
</dbReference>
<dbReference type="FunFam" id="1.10.150.20:FF:000003">
    <property type="entry name" value="DNA polymerase I"/>
    <property type="match status" value="1"/>
</dbReference>
<dbReference type="HOGENOM" id="CLU_004675_0_0_11"/>
<dbReference type="PANTHER" id="PTHR10133">
    <property type="entry name" value="DNA POLYMERASE I"/>
    <property type="match status" value="1"/>
</dbReference>
<dbReference type="GO" id="GO:0006261">
    <property type="term" value="P:DNA-templated DNA replication"/>
    <property type="evidence" value="ECO:0007669"/>
    <property type="project" value="UniProtKB-UniRule"/>
</dbReference>
<dbReference type="InterPro" id="IPR002421">
    <property type="entry name" value="5-3_exonuclease"/>
</dbReference>
<evidence type="ECO:0000256" key="7">
    <source>
        <dbReference type="ARBA" id="ARBA00022722"/>
    </source>
</evidence>
<dbReference type="FunFam" id="1.10.150.20:FF:000002">
    <property type="entry name" value="DNA polymerase I"/>
    <property type="match status" value="1"/>
</dbReference>
<dbReference type="InterPro" id="IPR018320">
    <property type="entry name" value="DNA_polymerase_1"/>
</dbReference>
<evidence type="ECO:0000256" key="15">
    <source>
        <dbReference type="ARBA" id="ARBA00053603"/>
    </source>
</evidence>
<dbReference type="InterPro" id="IPR043502">
    <property type="entry name" value="DNA/RNA_pol_sf"/>
</dbReference>
<comment type="catalytic activity">
    <reaction evidence="14 17">
        <text>DNA(n) + a 2'-deoxyribonucleoside 5'-triphosphate = DNA(n+1) + diphosphate</text>
        <dbReference type="Rhea" id="RHEA:22508"/>
        <dbReference type="Rhea" id="RHEA-COMP:17339"/>
        <dbReference type="Rhea" id="RHEA-COMP:17340"/>
        <dbReference type="ChEBI" id="CHEBI:33019"/>
        <dbReference type="ChEBI" id="CHEBI:61560"/>
        <dbReference type="ChEBI" id="CHEBI:173112"/>
        <dbReference type="EC" id="2.7.7.7"/>
    </reaction>
</comment>
<dbReference type="InterPro" id="IPR002298">
    <property type="entry name" value="DNA_polymerase_A"/>
</dbReference>
<dbReference type="SUPFAM" id="SSF47807">
    <property type="entry name" value="5' to 3' exonuclease, C-terminal subdomain"/>
    <property type="match status" value="1"/>
</dbReference>
<evidence type="ECO:0000256" key="13">
    <source>
        <dbReference type="ARBA" id="ARBA00023204"/>
    </source>
</evidence>
<keyword evidence="9" id="KW-0378">Hydrolase</keyword>
<dbReference type="InterPro" id="IPR019760">
    <property type="entry name" value="DNA-dir_DNA_pol_A_CS"/>
</dbReference>
<proteinExistence type="inferred from homology"/>
<keyword evidence="12 17" id="KW-0238">DNA-binding</keyword>
<dbReference type="OrthoDB" id="9806424at2"/>
<dbReference type="InterPro" id="IPR054690">
    <property type="entry name" value="DNA_polI_exonuclease"/>
</dbReference>
<dbReference type="InterPro" id="IPR020045">
    <property type="entry name" value="DNA_polI_H3TH"/>
</dbReference>
<dbReference type="InterPro" id="IPR002562">
    <property type="entry name" value="3'-5'_exonuclease_dom"/>
</dbReference>
<evidence type="ECO:0000259" key="19">
    <source>
        <dbReference type="SMART" id="SM00475"/>
    </source>
</evidence>
<dbReference type="InterPro" id="IPR008918">
    <property type="entry name" value="HhH2"/>
</dbReference>
<feature type="domain" description="5'-3' exonuclease" evidence="19">
    <location>
        <begin position="22"/>
        <end position="283"/>
    </location>
</feature>
<comment type="similarity">
    <text evidence="1 17">Belongs to the DNA polymerase type-A family.</text>
</comment>
<evidence type="ECO:0000256" key="12">
    <source>
        <dbReference type="ARBA" id="ARBA00023125"/>
    </source>
</evidence>
<dbReference type="CDD" id="cd09859">
    <property type="entry name" value="PIN_53EXO"/>
    <property type="match status" value="1"/>
</dbReference>
<dbReference type="PRINTS" id="PR00868">
    <property type="entry name" value="DNAPOLI"/>
</dbReference>
<feature type="domain" description="3'-5' exonuclease" evidence="18">
    <location>
        <begin position="326"/>
        <end position="493"/>
    </location>
</feature>
<gene>
    <name evidence="17" type="primary">polA</name>
    <name evidence="21" type="ordered locus">Cgl1353</name>
</gene>
<dbReference type="GO" id="GO:0008408">
    <property type="term" value="F:3'-5' exonuclease activity"/>
    <property type="evidence" value="ECO:0007669"/>
    <property type="project" value="InterPro"/>
</dbReference>
<dbReference type="SMART" id="SM00474">
    <property type="entry name" value="35EXOc"/>
    <property type="match status" value="1"/>
</dbReference>